<dbReference type="Gene3D" id="1.10.357.10">
    <property type="entry name" value="Tetracycline Repressor, domain 2"/>
    <property type="match status" value="1"/>
</dbReference>
<organism evidence="4 5">
    <name type="scientific">Ligilactobacillus agilis DSM 20509</name>
    <dbReference type="NCBI Taxonomy" id="1423718"/>
    <lineage>
        <taxon>Bacteria</taxon>
        <taxon>Bacillati</taxon>
        <taxon>Bacillota</taxon>
        <taxon>Bacilli</taxon>
        <taxon>Lactobacillales</taxon>
        <taxon>Lactobacillaceae</taxon>
        <taxon>Ligilactobacillus</taxon>
    </lineage>
</organism>
<evidence type="ECO:0000256" key="1">
    <source>
        <dbReference type="ARBA" id="ARBA00023125"/>
    </source>
</evidence>
<comment type="caution">
    <text evidence="4">The sequence shown here is derived from an EMBL/GenBank/DDBJ whole genome shotgun (WGS) entry which is preliminary data.</text>
</comment>
<dbReference type="OrthoDB" id="9810250at2"/>
<dbReference type="RefSeq" id="WP_056976310.1">
    <property type="nucleotide sequence ID" value="NZ_AYYP01000017.1"/>
</dbReference>
<dbReference type="SUPFAM" id="SSF46689">
    <property type="entry name" value="Homeodomain-like"/>
    <property type="match status" value="1"/>
</dbReference>
<reference evidence="4 5" key="1">
    <citation type="journal article" date="2015" name="Genome Announc.">
        <title>Expanding the biotechnology potential of lactobacilli through comparative genomics of 213 strains and associated genera.</title>
        <authorList>
            <person name="Sun Z."/>
            <person name="Harris H.M."/>
            <person name="McCann A."/>
            <person name="Guo C."/>
            <person name="Argimon S."/>
            <person name="Zhang W."/>
            <person name="Yang X."/>
            <person name="Jeffery I.B."/>
            <person name="Cooney J.C."/>
            <person name="Kagawa T.F."/>
            <person name="Liu W."/>
            <person name="Song Y."/>
            <person name="Salvetti E."/>
            <person name="Wrobel A."/>
            <person name="Rasinkangas P."/>
            <person name="Parkhill J."/>
            <person name="Rea M.C."/>
            <person name="O'Sullivan O."/>
            <person name="Ritari J."/>
            <person name="Douillard F.P."/>
            <person name="Paul Ross R."/>
            <person name="Yang R."/>
            <person name="Briner A.E."/>
            <person name="Felis G.E."/>
            <person name="de Vos W.M."/>
            <person name="Barrangou R."/>
            <person name="Klaenhammer T.R."/>
            <person name="Caufield P.W."/>
            <person name="Cui Y."/>
            <person name="Zhang H."/>
            <person name="O'Toole P.W."/>
        </authorList>
    </citation>
    <scope>NUCLEOTIDE SEQUENCE [LARGE SCALE GENOMIC DNA]</scope>
    <source>
        <strain evidence="4 5">DSM 20509</strain>
    </source>
</reference>
<feature type="DNA-binding region" description="H-T-H motif" evidence="2">
    <location>
        <begin position="29"/>
        <end position="48"/>
    </location>
</feature>
<accession>A0A0R2AP55</accession>
<dbReference type="AlphaFoldDB" id="A0A0R2AP55"/>
<dbReference type="PANTHER" id="PTHR43479:SF7">
    <property type="entry name" value="TETR-FAMILY TRANSCRIPTIONAL REGULATOR"/>
    <property type="match status" value="1"/>
</dbReference>
<dbReference type="InterPro" id="IPR001647">
    <property type="entry name" value="HTH_TetR"/>
</dbReference>
<sequence length="177" mass="20696">MSQLQEKRKNSLALSFQELLRSEPLEKITVEQICRKADVHRSTFYRYFQDKYDLLRYAFEHFLIARIDEEDLIGSTISMISKEKQLFRNISVNNDSSFLLWQMLEMLSERLLVSAKNGKLESTPWLARELNSSPYPQLAADMVAGAFLTLLYKWINSNYQMEPKQLANFLGQLGKTE</sequence>
<gene>
    <name evidence="4" type="ORF">FC14_GL001440</name>
</gene>
<evidence type="ECO:0000259" key="3">
    <source>
        <dbReference type="PROSITE" id="PS50977"/>
    </source>
</evidence>
<evidence type="ECO:0000313" key="4">
    <source>
        <dbReference type="EMBL" id="KRM65299.1"/>
    </source>
</evidence>
<dbReference type="Proteomes" id="UP000051008">
    <property type="component" value="Unassembled WGS sequence"/>
</dbReference>
<proteinExistence type="predicted"/>
<dbReference type="InterPro" id="IPR009057">
    <property type="entry name" value="Homeodomain-like_sf"/>
</dbReference>
<dbReference type="GO" id="GO:0003677">
    <property type="term" value="F:DNA binding"/>
    <property type="evidence" value="ECO:0007669"/>
    <property type="project" value="UniProtKB-UniRule"/>
</dbReference>
<evidence type="ECO:0000313" key="5">
    <source>
        <dbReference type="Proteomes" id="UP000051008"/>
    </source>
</evidence>
<dbReference type="InterPro" id="IPR050624">
    <property type="entry name" value="HTH-type_Tx_Regulator"/>
</dbReference>
<keyword evidence="1 2" id="KW-0238">DNA-binding</keyword>
<dbReference type="EMBL" id="AYYP01000017">
    <property type="protein sequence ID" value="KRM65299.1"/>
    <property type="molecule type" value="Genomic_DNA"/>
</dbReference>
<dbReference type="PATRIC" id="fig|1423718.3.peg.1503"/>
<keyword evidence="5" id="KW-1185">Reference proteome</keyword>
<dbReference type="PANTHER" id="PTHR43479">
    <property type="entry name" value="ACREF/ENVCD OPERON REPRESSOR-RELATED"/>
    <property type="match status" value="1"/>
</dbReference>
<name>A0A0R2AP55_9LACO</name>
<dbReference type="PROSITE" id="PS50977">
    <property type="entry name" value="HTH_TETR_2"/>
    <property type="match status" value="1"/>
</dbReference>
<feature type="domain" description="HTH tetR-type" evidence="3">
    <location>
        <begin position="6"/>
        <end position="66"/>
    </location>
</feature>
<evidence type="ECO:0000256" key="2">
    <source>
        <dbReference type="PROSITE-ProRule" id="PRU00335"/>
    </source>
</evidence>
<protein>
    <submittedName>
        <fullName evidence="4">TetR family transcriptional regulator</fullName>
    </submittedName>
</protein>
<dbReference type="Pfam" id="PF00440">
    <property type="entry name" value="TetR_N"/>
    <property type="match status" value="1"/>
</dbReference>